<dbReference type="STRING" id="983920.Y88_3864"/>
<evidence type="ECO:0000256" key="1">
    <source>
        <dbReference type="SAM" id="Phobius"/>
    </source>
</evidence>
<evidence type="ECO:0000313" key="3">
    <source>
        <dbReference type="Proteomes" id="UP000004728"/>
    </source>
</evidence>
<proteinExistence type="predicted"/>
<comment type="caution">
    <text evidence="2">The sequence shown here is derived from an EMBL/GenBank/DDBJ whole genome shotgun (WGS) entry which is preliminary data.</text>
</comment>
<dbReference type="HOGENOM" id="CLU_1128163_0_0_5"/>
<protein>
    <submittedName>
        <fullName evidence="2">Uncharacterized protein</fullName>
    </submittedName>
</protein>
<dbReference type="Proteomes" id="UP000004728">
    <property type="component" value="Unassembled WGS sequence"/>
</dbReference>
<keyword evidence="1" id="KW-1133">Transmembrane helix</keyword>
<reference evidence="2 3" key="1">
    <citation type="journal article" date="2012" name="J. Bacteriol.">
        <title>Draft Genome Sequence of Novosphingobium nitrogenifigens Y88T.</title>
        <authorList>
            <person name="Strabala T.J."/>
            <person name="Macdonald L."/>
            <person name="Liu V."/>
            <person name="Smit A.M."/>
        </authorList>
    </citation>
    <scope>NUCLEOTIDE SEQUENCE [LARGE SCALE GENOMIC DNA]</scope>
    <source>
        <strain evidence="2 3">DSM 19370</strain>
    </source>
</reference>
<accession>F1ZCW1</accession>
<keyword evidence="1" id="KW-0812">Transmembrane</keyword>
<name>F1ZCW1_9SPHN</name>
<keyword evidence="1" id="KW-0472">Membrane</keyword>
<evidence type="ECO:0000313" key="2">
    <source>
        <dbReference type="EMBL" id="EGD57552.1"/>
    </source>
</evidence>
<dbReference type="EMBL" id="AEWJ01000063">
    <property type="protein sequence ID" value="EGD57552.1"/>
    <property type="molecule type" value="Genomic_DNA"/>
</dbReference>
<dbReference type="AlphaFoldDB" id="F1ZCW1"/>
<gene>
    <name evidence="2" type="ORF">Y88_3864</name>
</gene>
<keyword evidence="3" id="KW-1185">Reference proteome</keyword>
<organism evidence="2 3">
    <name type="scientific">Novosphingobium nitrogenifigens DSM 19370</name>
    <dbReference type="NCBI Taxonomy" id="983920"/>
    <lineage>
        <taxon>Bacteria</taxon>
        <taxon>Pseudomonadati</taxon>
        <taxon>Pseudomonadota</taxon>
        <taxon>Alphaproteobacteria</taxon>
        <taxon>Sphingomonadales</taxon>
        <taxon>Sphingomonadaceae</taxon>
        <taxon>Novosphingobium</taxon>
    </lineage>
</organism>
<feature type="transmembrane region" description="Helical" evidence="1">
    <location>
        <begin position="171"/>
        <end position="191"/>
    </location>
</feature>
<sequence>MELAINALAARQGMHRNEWLRRVAQEALDADEQGRPLFQKIEGPRIDTSLNVLAADLRSVLLEWDRVQRENERREMHMIGLWTGGEEANRLAYERLSERILGANKSSYEPFVWKVRELRAEMEGVSSKCADTIDARLTPLKERLEQIHALASEPRVNKYIVFSKDWMLARWPLTVAVALVMSCGVLAGLIVPGFSDRMAVSQAGHLITSADRMCRLIERQYNAEDCNVPSTIRKLGRTDGMSGVTK</sequence>
<dbReference type="InParanoid" id="F1ZCW1"/>